<evidence type="ECO:0000313" key="5">
    <source>
        <dbReference type="Proteomes" id="UP000054618"/>
    </source>
</evidence>
<dbReference type="SUPFAM" id="SSF103515">
    <property type="entry name" value="Autotransporter"/>
    <property type="match status" value="1"/>
</dbReference>
<evidence type="ECO:0000259" key="3">
    <source>
        <dbReference type="PROSITE" id="PS51208"/>
    </source>
</evidence>
<dbReference type="STRING" id="45073.Lqui_2739"/>
<keyword evidence="5" id="KW-1185">Reference proteome</keyword>
<dbReference type="SMART" id="SM00869">
    <property type="entry name" value="Autotransporter"/>
    <property type="match status" value="1"/>
</dbReference>
<dbReference type="Gene3D" id="2.40.128.130">
    <property type="entry name" value="Autotransporter beta-domain"/>
    <property type="match status" value="1"/>
</dbReference>
<dbReference type="Proteomes" id="UP000054618">
    <property type="component" value="Unassembled WGS sequence"/>
</dbReference>
<dbReference type="PATRIC" id="fig|45073.5.peg.2915"/>
<dbReference type="RefSeq" id="WP_058508801.1">
    <property type="nucleotide sequence ID" value="NZ_LNYS01000025.1"/>
</dbReference>
<dbReference type="GO" id="GO:0006508">
    <property type="term" value="P:proteolysis"/>
    <property type="evidence" value="ECO:0007669"/>
    <property type="project" value="UniProtKB-KW"/>
</dbReference>
<dbReference type="EMBL" id="LNYS01000025">
    <property type="protein sequence ID" value="KTD45268.1"/>
    <property type="molecule type" value="Genomic_DNA"/>
</dbReference>
<feature type="domain" description="Autotransporter" evidence="3">
    <location>
        <begin position="767"/>
        <end position="1043"/>
    </location>
</feature>
<dbReference type="AlphaFoldDB" id="A0A0W0XLG7"/>
<dbReference type="InterPro" id="IPR005546">
    <property type="entry name" value="Autotransporte_beta"/>
</dbReference>
<keyword evidence="1 2" id="KW-0732">Signal</keyword>
<feature type="signal peptide" evidence="2">
    <location>
        <begin position="1"/>
        <end position="43"/>
    </location>
</feature>
<protein>
    <submittedName>
        <fullName evidence="4">Extracellular serine protease</fullName>
        <ecNumber evidence="4">3.4.21.-</ecNumber>
    </submittedName>
</protein>
<feature type="chain" id="PRO_5006916662" evidence="2">
    <location>
        <begin position="44"/>
        <end position="1044"/>
    </location>
</feature>
<proteinExistence type="predicted"/>
<evidence type="ECO:0000256" key="2">
    <source>
        <dbReference type="SAM" id="SignalP"/>
    </source>
</evidence>
<keyword evidence="4" id="KW-0378">Hydrolase</keyword>
<dbReference type="GO" id="GO:0008233">
    <property type="term" value="F:peptidase activity"/>
    <property type="evidence" value="ECO:0007669"/>
    <property type="project" value="UniProtKB-KW"/>
</dbReference>
<reference evidence="4 5" key="1">
    <citation type="submission" date="2015-11" db="EMBL/GenBank/DDBJ databases">
        <title>Genomic analysis of 38 Legionella species identifies large and diverse effector repertoires.</title>
        <authorList>
            <person name="Burstein D."/>
            <person name="Amaro F."/>
            <person name="Zusman T."/>
            <person name="Lifshitz Z."/>
            <person name="Cohen O."/>
            <person name="Gilbert J.A."/>
            <person name="Pupko T."/>
            <person name="Shuman H.A."/>
            <person name="Segal G."/>
        </authorList>
    </citation>
    <scope>NUCLEOTIDE SEQUENCE [LARGE SCALE GENOMIC DNA]</scope>
    <source>
        <strain evidence="4 5">CDC#1442-AUS-E</strain>
    </source>
</reference>
<dbReference type="EC" id="3.4.21.-" evidence="4"/>
<dbReference type="SUPFAM" id="SSF51126">
    <property type="entry name" value="Pectin lyase-like"/>
    <property type="match status" value="1"/>
</dbReference>
<dbReference type="InterPro" id="IPR036709">
    <property type="entry name" value="Autotransporte_beta_dom_sf"/>
</dbReference>
<accession>A0A0W0XLG7</accession>
<organism evidence="4 5">
    <name type="scientific">Legionella quinlivanii</name>
    <dbReference type="NCBI Taxonomy" id="45073"/>
    <lineage>
        <taxon>Bacteria</taxon>
        <taxon>Pseudomonadati</taxon>
        <taxon>Pseudomonadota</taxon>
        <taxon>Gammaproteobacteria</taxon>
        <taxon>Legionellales</taxon>
        <taxon>Legionellaceae</taxon>
        <taxon>Legionella</taxon>
    </lineage>
</organism>
<sequence length="1044" mass="105878">MKINASNRDVTDQKPRSGKLSKLSMSILAATCAGLLNTNTANAYCIPAFPQNGDVVTCLPPTDPLAPSYFSAANNLTVNVESGAYLSVLLGLGGTALALPGNNITLNNNGTIDPSLLGLLNILSTGTFIGNANPSNVNVTNNGYMSGTSGVLGVTLADLTGMALAVQNGVGGVTNIVNNGLINGVPLIGAVLFPDDIPVLAAFGGAKVNGINTGTIIGRMAFQSNGTAGQGNTFINSGDIVGGLSMGGNSVNTFTAVTGSTVTGTGLGVYLPVLGLGVLFAPTGVIDGGFGGNNTLILQNSVTGTGSGTAGVGSAPSGTYINFQHLVLNSGTWNVSGPGSYFDAVLNGGNAIIDTNTSLGFGLITGNGGIIQPAVTGLDLGNPILLAAGGLTALVTEPLLTLSGGISGAGALTKAGAGVLLLTGASTNTGGTNIAEGTLAVGAGGSLSPNGPLNLTQPGATLDISAALGAQLIGNLNGVDGSQILLGANDLIIAGIGTGIFGGSIDGTGDLIKNGPGSLILNGINPFTGTTTVNEGLLQLNGSVGGDVLVNLGGRLEGVGTVGGDAIVNGTIAPGLGLGIGTLNVLGDLIQNPGSIFEVQVNPFGQSDLIQVAGSAILNGGLVNVISVGGLPFVMGTYGILTATGGVSGTFAGILPVMPFLSFNLLYGPNNVNLQIGRTALPISGVATSPNQSAVGNALETLPNGSLLKTLILNLPTIQSAQEALNSLSGEALASVTSSLITAGQFVENTMLNRLTSPMDYQKDLNRPYGAINFWAEGVGNWGHRDGTNNYARVRVNSGGIFIGADANTDVTRVGVFGGYSELRNKVSQRNSVVDVDTYYLGLYGSARMDRWVVRAGGAYGWNEFDSARHVVFPRVDEYLRADYNGNTAQAFLEAAYALDNSWLIEPFARLSDINVSTDTIHERGGITALNGWAHHQNIAFTTLGARATPLLVQRDTYNISGHGMLGWNHAYDNLNPYATFSFPEGGAFTVSGNPIARNALAINAGIDVLVPAKSVTLTLNYIGQLADRVQQNGVMGVASWRFN</sequence>
<comment type="caution">
    <text evidence="4">The sequence shown here is derived from an EMBL/GenBank/DDBJ whole genome shotgun (WGS) entry which is preliminary data.</text>
</comment>
<evidence type="ECO:0000256" key="1">
    <source>
        <dbReference type="ARBA" id="ARBA00022729"/>
    </source>
</evidence>
<dbReference type="Pfam" id="PF03797">
    <property type="entry name" value="Autotransporter"/>
    <property type="match status" value="1"/>
</dbReference>
<name>A0A0W0XLG7_9GAMM</name>
<dbReference type="PROSITE" id="PS51208">
    <property type="entry name" value="AUTOTRANSPORTER"/>
    <property type="match status" value="1"/>
</dbReference>
<evidence type="ECO:0000313" key="4">
    <source>
        <dbReference type="EMBL" id="KTD45268.1"/>
    </source>
</evidence>
<gene>
    <name evidence="4" type="ORF">Lqui_2739</name>
</gene>
<dbReference type="InterPro" id="IPR013425">
    <property type="entry name" value="Autotrns_rpt"/>
</dbReference>
<dbReference type="InterPro" id="IPR011050">
    <property type="entry name" value="Pectin_lyase_fold/virulence"/>
</dbReference>
<dbReference type="Pfam" id="PF12951">
    <property type="entry name" value="PATR"/>
    <property type="match status" value="2"/>
</dbReference>
<dbReference type="NCBIfam" id="TIGR02601">
    <property type="entry name" value="autotrns_rpt"/>
    <property type="match status" value="2"/>
</dbReference>
<keyword evidence="4" id="KW-0645">Protease</keyword>